<protein>
    <recommendedName>
        <fullName evidence="3">Cytoplasmic protein</fullName>
    </recommendedName>
</protein>
<keyword evidence="2" id="KW-1185">Reference proteome</keyword>
<evidence type="ECO:0008006" key="3">
    <source>
        <dbReference type="Google" id="ProtNLM"/>
    </source>
</evidence>
<dbReference type="OrthoDB" id="350619at2157"/>
<dbReference type="PANTHER" id="PTHR36439">
    <property type="entry name" value="BLL4334 PROTEIN"/>
    <property type="match status" value="1"/>
</dbReference>
<dbReference type="Gene3D" id="3.30.70.1260">
    <property type="entry name" value="bacterial protein sp0830 like"/>
    <property type="match status" value="1"/>
</dbReference>
<dbReference type="AlphaFoldDB" id="A0A2A2H6H4"/>
<dbReference type="InterPro" id="IPR012545">
    <property type="entry name" value="DUF1697"/>
</dbReference>
<proteinExistence type="predicted"/>
<dbReference type="PANTHER" id="PTHR36439:SF1">
    <property type="entry name" value="DUF1697 DOMAIN-CONTAINING PROTEIN"/>
    <property type="match status" value="1"/>
</dbReference>
<sequence length="178" mass="20638">MKYIALLRGINIGRSKRIKMADLVKALESLGFKNIKTYLQSGNVIFEHDSSDIMEIKGNIERKISETFSFSVDVIIRTKNELENIVKGNLFIKKPDIELDKLHVTFLFDVPDRKAVLNLDINKAENEQFEIIGREVYLYCPNGYARTKLKNDMFEKKLNTTATTRNWKTTNKLLELFS</sequence>
<dbReference type="Pfam" id="PF08002">
    <property type="entry name" value="DUF1697"/>
    <property type="match status" value="1"/>
</dbReference>
<name>A0A2A2H6H4_METBR</name>
<comment type="caution">
    <text evidence="1">The sequence shown here is derived from an EMBL/GenBank/DDBJ whole genome shotgun (WGS) entry which is preliminary data.</text>
</comment>
<gene>
    <name evidence="1" type="ORF">ASJ80_11225</name>
</gene>
<dbReference type="EMBL" id="LMVM01000012">
    <property type="protein sequence ID" value="PAV04873.1"/>
    <property type="molecule type" value="Genomic_DNA"/>
</dbReference>
<evidence type="ECO:0000313" key="2">
    <source>
        <dbReference type="Proteomes" id="UP000217784"/>
    </source>
</evidence>
<dbReference type="Proteomes" id="UP000217784">
    <property type="component" value="Unassembled WGS sequence"/>
</dbReference>
<dbReference type="PIRSF" id="PIRSF008502">
    <property type="entry name" value="UCP008502"/>
    <property type="match status" value="1"/>
</dbReference>
<evidence type="ECO:0000313" key="1">
    <source>
        <dbReference type="EMBL" id="PAV04873.1"/>
    </source>
</evidence>
<dbReference type="RefSeq" id="WP_069585571.1">
    <property type="nucleotide sequence ID" value="NZ_LMVM01000012.1"/>
</dbReference>
<dbReference type="Gene3D" id="3.30.70.1280">
    <property type="entry name" value="SP0830-like domains"/>
    <property type="match status" value="1"/>
</dbReference>
<reference evidence="1 2" key="1">
    <citation type="journal article" date="2017" name="BMC Genomics">
        <title>Genomic analysis of methanogenic archaea reveals a shift towards energy conservation.</title>
        <authorList>
            <person name="Gilmore S.P."/>
            <person name="Henske J.K."/>
            <person name="Sexton J.A."/>
            <person name="Solomon K.V."/>
            <person name="Seppala S."/>
            <person name="Yoo J.I."/>
            <person name="Huyett L.M."/>
            <person name="Pressman A."/>
            <person name="Cogan J.Z."/>
            <person name="Kivenson V."/>
            <person name="Peng X."/>
            <person name="Tan Y."/>
            <person name="Valentine D.L."/>
            <person name="O'Malley M.A."/>
        </authorList>
    </citation>
    <scope>NUCLEOTIDE SEQUENCE [LARGE SCALE GENOMIC DNA]</scope>
    <source>
        <strain evidence="1 2">M.o.H.</strain>
    </source>
</reference>
<dbReference type="SUPFAM" id="SSF160379">
    <property type="entry name" value="SP0830-like"/>
    <property type="match status" value="1"/>
</dbReference>
<organism evidence="1 2">
    <name type="scientific">Methanobacterium bryantii</name>
    <dbReference type="NCBI Taxonomy" id="2161"/>
    <lineage>
        <taxon>Archaea</taxon>
        <taxon>Methanobacteriati</taxon>
        <taxon>Methanobacteriota</taxon>
        <taxon>Methanomada group</taxon>
        <taxon>Methanobacteria</taxon>
        <taxon>Methanobacteriales</taxon>
        <taxon>Methanobacteriaceae</taxon>
        <taxon>Methanobacterium</taxon>
    </lineage>
</organism>
<accession>A0A2A2H6H4</accession>